<dbReference type="PIRSF" id="PIRSF001549">
    <property type="entry name" value="His-tRNA_synth"/>
    <property type="match status" value="1"/>
</dbReference>
<organism evidence="12 13">
    <name type="scientific">Anaerobium acetethylicum</name>
    <dbReference type="NCBI Taxonomy" id="1619234"/>
    <lineage>
        <taxon>Bacteria</taxon>
        <taxon>Bacillati</taxon>
        <taxon>Bacillota</taxon>
        <taxon>Clostridia</taxon>
        <taxon>Lachnospirales</taxon>
        <taxon>Lachnospiraceae</taxon>
        <taxon>Anaerobium</taxon>
    </lineage>
</organism>
<evidence type="ECO:0000256" key="3">
    <source>
        <dbReference type="ARBA" id="ARBA00005539"/>
    </source>
</evidence>
<proteinExistence type="inferred from homology"/>
<keyword evidence="12" id="KW-0808">Transferase</keyword>
<gene>
    <name evidence="9" type="primary">hisZ</name>
    <name evidence="12" type="ORF">SAMN05421730_1001209</name>
</gene>
<dbReference type="InterPro" id="IPR045864">
    <property type="entry name" value="aa-tRNA-synth_II/BPL/LPL"/>
</dbReference>
<dbReference type="OrthoDB" id="9800814at2"/>
<evidence type="ECO:0000256" key="4">
    <source>
        <dbReference type="ARBA" id="ARBA00020397"/>
    </source>
</evidence>
<dbReference type="AlphaFoldDB" id="A0A1D3TNR2"/>
<dbReference type="InterPro" id="IPR004516">
    <property type="entry name" value="HisRS/HisZ"/>
</dbReference>
<dbReference type="InterPro" id="IPR004517">
    <property type="entry name" value="HisZ"/>
</dbReference>
<dbReference type="SUPFAM" id="SSF55681">
    <property type="entry name" value="Class II aaRS and biotin synthetases"/>
    <property type="match status" value="1"/>
</dbReference>
<keyword evidence="7 9" id="KW-0368">Histidine biosynthesis</keyword>
<protein>
    <recommendedName>
        <fullName evidence="4 9">ATP phosphoribosyltransferase regulatory subunit</fullName>
    </recommendedName>
</protein>
<dbReference type="Proteomes" id="UP000199315">
    <property type="component" value="Unassembled WGS sequence"/>
</dbReference>
<comment type="subunit">
    <text evidence="9">Heteromultimer composed of HisG and HisZ subunits.</text>
</comment>
<comment type="pathway">
    <text evidence="2 9">Amino-acid biosynthesis; L-histidine biosynthesis; L-histidine from 5-phospho-alpha-D-ribose 1-diphosphate: step 1/9.</text>
</comment>
<dbReference type="InterPro" id="IPR006195">
    <property type="entry name" value="aa-tRNA-synth_II"/>
</dbReference>
<evidence type="ECO:0000313" key="13">
    <source>
        <dbReference type="Proteomes" id="UP000199315"/>
    </source>
</evidence>
<dbReference type="GO" id="GO:0004821">
    <property type="term" value="F:histidine-tRNA ligase activity"/>
    <property type="evidence" value="ECO:0007669"/>
    <property type="project" value="TreeGrafter"/>
</dbReference>
<comment type="subcellular location">
    <subcellularLocation>
        <location evidence="1 9">Cytoplasm</location>
    </subcellularLocation>
</comment>
<evidence type="ECO:0000259" key="11">
    <source>
        <dbReference type="PROSITE" id="PS50862"/>
    </source>
</evidence>
<dbReference type="EMBL" id="FMKA01000001">
    <property type="protein sequence ID" value="SCP94975.1"/>
    <property type="molecule type" value="Genomic_DNA"/>
</dbReference>
<keyword evidence="13" id="KW-1185">Reference proteome</keyword>
<dbReference type="PANTHER" id="PTHR43707:SF6">
    <property type="entry name" value="ATP PHOSPHORIBOSYLTRANSFERASE REGULATORY SUBUNIT"/>
    <property type="match status" value="1"/>
</dbReference>
<evidence type="ECO:0000256" key="2">
    <source>
        <dbReference type="ARBA" id="ARBA00004667"/>
    </source>
</evidence>
<evidence type="ECO:0000256" key="5">
    <source>
        <dbReference type="ARBA" id="ARBA00022490"/>
    </source>
</evidence>
<keyword evidence="12" id="KW-0328">Glycosyltransferase</keyword>
<dbReference type="Pfam" id="PF13393">
    <property type="entry name" value="tRNA-synt_His"/>
    <property type="match status" value="1"/>
</dbReference>
<evidence type="ECO:0000256" key="6">
    <source>
        <dbReference type="ARBA" id="ARBA00022605"/>
    </source>
</evidence>
<dbReference type="Gene3D" id="3.30.930.10">
    <property type="entry name" value="Bira Bifunctional Protein, Domain 2"/>
    <property type="match status" value="1"/>
</dbReference>
<dbReference type="NCBIfam" id="TIGR00443">
    <property type="entry name" value="hisZ_biosyn_reg"/>
    <property type="match status" value="1"/>
</dbReference>
<dbReference type="HAMAP" id="MF_00125">
    <property type="entry name" value="HisZ"/>
    <property type="match status" value="1"/>
</dbReference>
<feature type="binding site" evidence="10">
    <location>
        <position position="125"/>
    </location>
    <ligand>
        <name>L-histidine</name>
        <dbReference type="ChEBI" id="CHEBI:57595"/>
    </ligand>
</feature>
<keyword evidence="5 9" id="KW-0963">Cytoplasm</keyword>
<dbReference type="GO" id="GO:0016757">
    <property type="term" value="F:glycosyltransferase activity"/>
    <property type="evidence" value="ECO:0007669"/>
    <property type="project" value="UniProtKB-KW"/>
</dbReference>
<feature type="binding site" evidence="10">
    <location>
        <begin position="274"/>
        <end position="275"/>
    </location>
    <ligand>
        <name>L-histidine</name>
        <dbReference type="ChEBI" id="CHEBI:57595"/>
    </ligand>
</feature>
<name>A0A1D3TNR2_9FIRM</name>
<accession>A0A1D3TNR2</accession>
<dbReference type="InterPro" id="IPR041715">
    <property type="entry name" value="HisRS-like_core"/>
</dbReference>
<sequence length="421" mass="47778">MKNRLLHTPDGVRDIYNGECQKKIVLQEKLQDVLKLYGYRNIQTPTFEFFDIFSSERGTIPSKDMYKFFDTEGNTLVLRPDFTPSIARSAAKYYMEDDMPIRLCYMGNTFINNSSYQGRLKETTQLGAELIGDDTVEADAEMIALVVDILKKSGLTEFQVEIGQVDFFKGLLEEAGIDEDTEETLRELISNKNFFGVEELVSEQDMSDQLKKTFLKLPELFGSLEKLAEAKTLTTNERALRAIDRLEELYGVLKDYGMEKYISFDLGMLSKYKYYTGIILKAYTYGTGEALVTGGRYDNLLKQFGKKAASIGFAVVIDQLMLALSGQKIAIPVACSKTLVLYRKPEQKQAIELTNHLRSKGTNVELMKIDENRTLDDYKDFAGRNDLSEILSFEDEERIQVISLETDSVQTASLSDYVEGI</sequence>
<dbReference type="GO" id="GO:0006427">
    <property type="term" value="P:histidyl-tRNA aminoacylation"/>
    <property type="evidence" value="ECO:0007669"/>
    <property type="project" value="TreeGrafter"/>
</dbReference>
<evidence type="ECO:0000256" key="7">
    <source>
        <dbReference type="ARBA" id="ARBA00023102"/>
    </source>
</evidence>
<reference evidence="12 13" key="1">
    <citation type="submission" date="2016-09" db="EMBL/GenBank/DDBJ databases">
        <authorList>
            <person name="Capua I."/>
            <person name="De Benedictis P."/>
            <person name="Joannis T."/>
            <person name="Lombin L.H."/>
            <person name="Cattoli G."/>
        </authorList>
    </citation>
    <scope>NUCLEOTIDE SEQUENCE [LARGE SCALE GENOMIC DNA]</scope>
    <source>
        <strain evidence="12 13">GluBS11</strain>
    </source>
</reference>
<dbReference type="UniPathway" id="UPA00031">
    <property type="reaction ID" value="UER00006"/>
</dbReference>
<feature type="binding site" evidence="10">
    <location>
        <position position="129"/>
    </location>
    <ligand>
        <name>L-histidine</name>
        <dbReference type="ChEBI" id="CHEBI:57595"/>
    </ligand>
</feature>
<dbReference type="GO" id="GO:0000105">
    <property type="term" value="P:L-histidine biosynthetic process"/>
    <property type="evidence" value="ECO:0007669"/>
    <property type="project" value="UniProtKB-UniRule"/>
</dbReference>
<comment type="miscellaneous">
    <text evidence="9">This function is generally fulfilled by the C-terminal part of HisG, which is missing in some bacteria such as this one.</text>
</comment>
<dbReference type="PROSITE" id="PS50862">
    <property type="entry name" value="AA_TRNA_LIGASE_II"/>
    <property type="match status" value="1"/>
</dbReference>
<dbReference type="STRING" id="1619234.SAMN05421730_1001209"/>
<evidence type="ECO:0000256" key="10">
    <source>
        <dbReference type="PIRSR" id="PIRSR001549-1"/>
    </source>
</evidence>
<dbReference type="PANTHER" id="PTHR43707">
    <property type="entry name" value="HISTIDYL-TRNA SYNTHETASE"/>
    <property type="match status" value="1"/>
</dbReference>
<comment type="similarity">
    <text evidence="3 9">Belongs to the class-II aminoacyl-tRNA synthetase family. HisZ subfamily.</text>
</comment>
<dbReference type="CDD" id="cd00773">
    <property type="entry name" value="HisRS-like_core"/>
    <property type="match status" value="1"/>
</dbReference>
<dbReference type="RefSeq" id="WP_091228836.1">
    <property type="nucleotide sequence ID" value="NZ_FMKA01000001.1"/>
</dbReference>
<dbReference type="GO" id="GO:0005737">
    <property type="term" value="C:cytoplasm"/>
    <property type="evidence" value="ECO:0007669"/>
    <property type="project" value="UniProtKB-SubCell"/>
</dbReference>
<evidence type="ECO:0000256" key="1">
    <source>
        <dbReference type="ARBA" id="ARBA00004496"/>
    </source>
</evidence>
<feature type="binding site" evidence="10">
    <location>
        <begin position="81"/>
        <end position="83"/>
    </location>
    <ligand>
        <name>L-histidine</name>
        <dbReference type="ChEBI" id="CHEBI:57595"/>
    </ligand>
</feature>
<evidence type="ECO:0000256" key="8">
    <source>
        <dbReference type="ARBA" id="ARBA00025246"/>
    </source>
</evidence>
<evidence type="ECO:0000256" key="9">
    <source>
        <dbReference type="HAMAP-Rule" id="MF_00125"/>
    </source>
</evidence>
<keyword evidence="6 9" id="KW-0028">Amino-acid biosynthesis</keyword>
<evidence type="ECO:0000313" key="12">
    <source>
        <dbReference type="EMBL" id="SCP94975.1"/>
    </source>
</evidence>
<dbReference type="GO" id="GO:0140096">
    <property type="term" value="F:catalytic activity, acting on a protein"/>
    <property type="evidence" value="ECO:0007669"/>
    <property type="project" value="UniProtKB-ARBA"/>
</dbReference>
<feature type="domain" description="Aminoacyl-transfer RNA synthetases class-II family profile" evidence="11">
    <location>
        <begin position="26"/>
        <end position="332"/>
    </location>
</feature>
<comment type="function">
    <text evidence="8 9">Required for the first step of histidine biosynthesis. May allow the feedback regulation of ATP phosphoribosyltransferase activity by histidine.</text>
</comment>